<gene>
    <name evidence="1" type="primary">49</name>
    <name evidence="1" type="ORF">SEA_YOSIF_49</name>
</gene>
<sequence length="147" mass="16167">MSEAQMELPFEEPIEVPVVEEPAPVEHVPVDPPAGMGANDIEFWDDASLTYYERSSDGLVYSRPYGENELASYEKRRQLEGLAAQAAEAIPYLDQRIDANLAYLANPNPTPEETAAQIKVLADISAYNAGTLKRVMVVLAELTGQEL</sequence>
<dbReference type="EMBL" id="MH248947">
    <property type="protein sequence ID" value="AWY07613.1"/>
    <property type="molecule type" value="Genomic_DNA"/>
</dbReference>
<accession>A0A2Z4QCA2</accession>
<keyword evidence="2" id="KW-1185">Reference proteome</keyword>
<name>A0A2Z4QCA2_9CAUD</name>
<dbReference type="GeneID" id="64470609"/>
<dbReference type="Proteomes" id="UP000250856">
    <property type="component" value="Segment"/>
</dbReference>
<organism evidence="1 2">
    <name type="scientific">Streptomyces phage Yosif</name>
    <dbReference type="NCBI Taxonomy" id="2201421"/>
    <lineage>
        <taxon>Viruses</taxon>
        <taxon>Duplodnaviria</taxon>
        <taxon>Heunggongvirae</taxon>
        <taxon>Uroviricota</taxon>
        <taxon>Caudoviricetes</taxon>
        <taxon>Arquatrovirinae</taxon>
        <taxon>Yosifvirus</taxon>
        <taxon>Yosifvirus yosif</taxon>
    </lineage>
</organism>
<reference evidence="2" key="1">
    <citation type="submission" date="2018-04" db="EMBL/GenBank/DDBJ databases">
        <authorList>
            <person name="Go L.Y."/>
            <person name="Mitchell J.A."/>
        </authorList>
    </citation>
    <scope>NUCLEOTIDE SEQUENCE [LARGE SCALE GENOMIC DNA]</scope>
</reference>
<protein>
    <submittedName>
        <fullName evidence="1">Uncharacterized protein</fullName>
    </submittedName>
</protein>
<evidence type="ECO:0000313" key="1">
    <source>
        <dbReference type="EMBL" id="AWY07613.1"/>
    </source>
</evidence>
<proteinExistence type="predicted"/>
<dbReference type="RefSeq" id="YP_010054691.1">
    <property type="nucleotide sequence ID" value="NC_054656.1"/>
</dbReference>
<dbReference type="KEGG" id="vg:64470609"/>
<evidence type="ECO:0000313" key="2">
    <source>
        <dbReference type="Proteomes" id="UP000250856"/>
    </source>
</evidence>